<organism evidence="2 3">
    <name type="scientific">Oryzias latipes</name>
    <name type="common">Japanese rice fish</name>
    <name type="synonym">Japanese killifish</name>
    <dbReference type="NCBI Taxonomy" id="8090"/>
    <lineage>
        <taxon>Eukaryota</taxon>
        <taxon>Metazoa</taxon>
        <taxon>Chordata</taxon>
        <taxon>Craniata</taxon>
        <taxon>Vertebrata</taxon>
        <taxon>Euteleostomi</taxon>
        <taxon>Actinopterygii</taxon>
        <taxon>Neopterygii</taxon>
        <taxon>Teleostei</taxon>
        <taxon>Neoteleostei</taxon>
        <taxon>Acanthomorphata</taxon>
        <taxon>Ovalentaria</taxon>
        <taxon>Atherinomorphae</taxon>
        <taxon>Beloniformes</taxon>
        <taxon>Adrianichthyidae</taxon>
        <taxon>Oryziinae</taxon>
        <taxon>Oryzias</taxon>
    </lineage>
</organism>
<dbReference type="Ensembl" id="ENSORLT00020013192.1">
    <property type="protein sequence ID" value="ENSORLP00020001331.1"/>
    <property type="gene ID" value="ENSORLG00020002039.1"/>
</dbReference>
<reference evidence="2 3" key="2">
    <citation type="submission" date="2017-04" db="EMBL/GenBank/DDBJ databases">
        <title>CpG methylation of centromeres and impact of large insertions on vertebrate speciation.</title>
        <authorList>
            <person name="Ichikawa K."/>
            <person name="Yoshimura J."/>
            <person name="Morishita S."/>
        </authorList>
    </citation>
    <scope>NUCLEOTIDE SEQUENCE</scope>
    <source>
        <strain evidence="2 3">HNI</strain>
    </source>
</reference>
<evidence type="ECO:0000313" key="2">
    <source>
        <dbReference type="Ensembl" id="ENSORLP00020001331.1"/>
    </source>
</evidence>
<reference key="1">
    <citation type="journal article" date="2007" name="Nature">
        <title>The medaka draft genome and insights into vertebrate genome evolution.</title>
        <authorList>
            <person name="Kasahara M."/>
            <person name="Naruse K."/>
            <person name="Sasaki S."/>
            <person name="Nakatani Y."/>
            <person name="Qu W."/>
            <person name="Ahsan B."/>
            <person name="Yamada T."/>
            <person name="Nagayasu Y."/>
            <person name="Doi K."/>
            <person name="Kasai Y."/>
            <person name="Jindo T."/>
            <person name="Kobayashi D."/>
            <person name="Shimada A."/>
            <person name="Toyoda A."/>
            <person name="Kuroki Y."/>
            <person name="Fujiyama A."/>
            <person name="Sasaki T."/>
            <person name="Shimizu A."/>
            <person name="Asakawa S."/>
            <person name="Shimizu N."/>
            <person name="Hashimoto S."/>
            <person name="Yang J."/>
            <person name="Lee Y."/>
            <person name="Matsushima K."/>
            <person name="Sugano S."/>
            <person name="Sakaizumi M."/>
            <person name="Narita T."/>
            <person name="Ohishi K."/>
            <person name="Haga S."/>
            <person name="Ohta F."/>
            <person name="Nomoto H."/>
            <person name="Nogata K."/>
            <person name="Morishita T."/>
            <person name="Endo T."/>
            <person name="Shin-I T."/>
            <person name="Takeda H."/>
            <person name="Morishita S."/>
            <person name="Kohara Y."/>
        </authorList>
    </citation>
    <scope>NUCLEOTIDE SEQUENCE [LARGE SCALE GENOMIC DNA]</scope>
    <source>
        <strain>Hd-rR</strain>
    </source>
</reference>
<feature type="compositionally biased region" description="Polar residues" evidence="1">
    <location>
        <begin position="1"/>
        <end position="20"/>
    </location>
</feature>
<reference evidence="2" key="3">
    <citation type="submission" date="2025-08" db="UniProtKB">
        <authorList>
            <consortium name="Ensembl"/>
        </authorList>
    </citation>
    <scope>IDENTIFICATION</scope>
    <source>
        <strain evidence="2">HNI</strain>
    </source>
</reference>
<accession>A0A3P9JYP3</accession>
<reference evidence="2" key="4">
    <citation type="submission" date="2025-09" db="UniProtKB">
        <authorList>
            <consortium name="Ensembl"/>
        </authorList>
    </citation>
    <scope>IDENTIFICATION</scope>
    <source>
        <strain evidence="2">HNI</strain>
    </source>
</reference>
<protein>
    <submittedName>
        <fullName evidence="2">Uncharacterized protein</fullName>
    </submittedName>
</protein>
<evidence type="ECO:0000313" key="3">
    <source>
        <dbReference type="Proteomes" id="UP000265180"/>
    </source>
</evidence>
<dbReference type="AlphaFoldDB" id="A0A3P9JYP3"/>
<evidence type="ECO:0000256" key="1">
    <source>
        <dbReference type="SAM" id="MobiDB-lite"/>
    </source>
</evidence>
<dbReference type="Proteomes" id="UP000265180">
    <property type="component" value="Chromosome 3"/>
</dbReference>
<feature type="region of interest" description="Disordered" evidence="1">
    <location>
        <begin position="1"/>
        <end position="43"/>
    </location>
</feature>
<name>A0A3P9JYP3_ORYLA</name>
<proteinExistence type="predicted"/>
<sequence length="112" mass="12389">VCRSESLSAESRSVQSSTGYRLTKSRSESDLSQPESDEEGCNLSGRRNIDLDLAFSQKKKGNALTEHLCCWWNGNNPPNSFLFSAPSADFVVAGWNKVSQEEPSNRYPESSP</sequence>